<keyword evidence="3" id="KW-1133">Transmembrane helix</keyword>
<dbReference type="Pfam" id="PF04688">
    <property type="entry name" value="Holin_SPP1"/>
    <property type="match status" value="1"/>
</dbReference>
<dbReference type="NCBIfam" id="TIGR01592">
    <property type="entry name" value="holin_SPP1"/>
    <property type="match status" value="1"/>
</dbReference>
<evidence type="ECO:0000313" key="6">
    <source>
        <dbReference type="Proteomes" id="UP000824162"/>
    </source>
</evidence>
<accession>A0A9D1PSA5</accession>
<comment type="caution">
    <text evidence="5">The sequence shown here is derived from an EMBL/GenBank/DDBJ whole genome shotgun (WGS) entry which is preliminary data.</text>
</comment>
<evidence type="ECO:0000313" key="5">
    <source>
        <dbReference type="EMBL" id="HIV86141.1"/>
    </source>
</evidence>
<dbReference type="GO" id="GO:0016020">
    <property type="term" value="C:membrane"/>
    <property type="evidence" value="ECO:0007669"/>
    <property type="project" value="UniProtKB-SubCell"/>
</dbReference>
<evidence type="ECO:0000256" key="4">
    <source>
        <dbReference type="ARBA" id="ARBA00023136"/>
    </source>
</evidence>
<protein>
    <submittedName>
        <fullName evidence="5">Phage holin</fullName>
    </submittedName>
</protein>
<dbReference type="AlphaFoldDB" id="A0A9D1PSA5"/>
<proteinExistence type="predicted"/>
<gene>
    <name evidence="5" type="ORF">H9900_04955</name>
</gene>
<keyword evidence="4" id="KW-0472">Membrane</keyword>
<evidence type="ECO:0000256" key="3">
    <source>
        <dbReference type="ARBA" id="ARBA00022989"/>
    </source>
</evidence>
<dbReference type="Proteomes" id="UP000824162">
    <property type="component" value="Unassembled WGS sequence"/>
</dbReference>
<reference evidence="5" key="1">
    <citation type="journal article" date="2021" name="PeerJ">
        <title>Extensive microbial diversity within the chicken gut microbiome revealed by metagenomics and culture.</title>
        <authorList>
            <person name="Gilroy R."/>
            <person name="Ravi A."/>
            <person name="Getino M."/>
            <person name="Pursley I."/>
            <person name="Horton D.L."/>
            <person name="Alikhan N.F."/>
            <person name="Baker D."/>
            <person name="Gharbi K."/>
            <person name="Hall N."/>
            <person name="Watson M."/>
            <person name="Adriaenssens E.M."/>
            <person name="Foster-Nyarko E."/>
            <person name="Jarju S."/>
            <person name="Secka A."/>
            <person name="Antonio M."/>
            <person name="Oren A."/>
            <person name="Chaudhuri R.R."/>
            <person name="La Ragione R."/>
            <person name="Hildebrand F."/>
            <person name="Pallen M.J."/>
        </authorList>
    </citation>
    <scope>NUCLEOTIDE SEQUENCE</scope>
    <source>
        <strain evidence="5">5790</strain>
    </source>
</reference>
<keyword evidence="2" id="KW-0812">Transmembrane</keyword>
<comment type="subcellular location">
    <subcellularLocation>
        <location evidence="1">Membrane</location>
    </subcellularLocation>
</comment>
<reference evidence="5" key="2">
    <citation type="submission" date="2021-04" db="EMBL/GenBank/DDBJ databases">
        <authorList>
            <person name="Gilroy R."/>
        </authorList>
    </citation>
    <scope>NUCLEOTIDE SEQUENCE</scope>
    <source>
        <strain evidence="5">5790</strain>
    </source>
</reference>
<name>A0A9D1PSA5_9FIRM</name>
<organism evidence="5 6">
    <name type="scientific">Candidatus Monoglobus merdigallinarum</name>
    <dbReference type="NCBI Taxonomy" id="2838698"/>
    <lineage>
        <taxon>Bacteria</taxon>
        <taxon>Bacillati</taxon>
        <taxon>Bacillota</taxon>
        <taxon>Clostridia</taxon>
        <taxon>Monoglobales</taxon>
        <taxon>Monoglobaceae</taxon>
        <taxon>Monoglobus</taxon>
    </lineage>
</organism>
<dbReference type="EMBL" id="DXIJ01000104">
    <property type="protein sequence ID" value="HIV86141.1"/>
    <property type="molecule type" value="Genomic_DNA"/>
</dbReference>
<sequence>MKAETVARTIVLVLALINQGLAIWGKDRIEIAENDIYQAVTLAFTIAASVASWWNNNSFTANAVKADEYLKELNSRQTGGIN</sequence>
<dbReference type="InterPro" id="IPR006479">
    <property type="entry name" value="Holin"/>
</dbReference>
<evidence type="ECO:0000256" key="2">
    <source>
        <dbReference type="ARBA" id="ARBA00022692"/>
    </source>
</evidence>
<evidence type="ECO:0000256" key="1">
    <source>
        <dbReference type="ARBA" id="ARBA00004370"/>
    </source>
</evidence>